<dbReference type="AlphaFoldDB" id="A0AAW7ZC55"/>
<sequence>MLFLDYKFWFRQFSVNLVVLIISVPILIIPFYRGIEAYVWHKLQPANVIAEIKPEDMPFYGNKIEELTLFKMIGTLANNPPLILADEPTGNLDGDNVQSVLNILRDLNREGKTIILATHDDRLIQNSSRVIRLGAGISLSPY</sequence>
<keyword evidence="1" id="KW-0812">Transmembrane</keyword>
<gene>
    <name evidence="2" type="ORF">P6N53_03970</name>
</gene>
<evidence type="ECO:0008006" key="4">
    <source>
        <dbReference type="Google" id="ProtNLM"/>
    </source>
</evidence>
<dbReference type="InterPro" id="IPR015854">
    <property type="entry name" value="ABC_transpr_LolD-like"/>
</dbReference>
<keyword evidence="1" id="KW-0472">Membrane</keyword>
<dbReference type="Gene3D" id="3.40.50.300">
    <property type="entry name" value="P-loop containing nucleotide triphosphate hydrolases"/>
    <property type="match status" value="1"/>
</dbReference>
<comment type="caution">
    <text evidence="2">The sequence shown here is derived from an EMBL/GenBank/DDBJ whole genome shotgun (WGS) entry which is preliminary data.</text>
</comment>
<accession>A0AAW7ZC55</accession>
<dbReference type="InterPro" id="IPR027417">
    <property type="entry name" value="P-loop_NTPase"/>
</dbReference>
<reference evidence="2" key="1">
    <citation type="journal article" date="2023" name="J. Hazard. Mater.">
        <title>Anaerobic biodegradation of pyrene and benzo[a]pyrene by a new sulfate-reducing Desulforamulus aquiferis strain DSA.</title>
        <authorList>
            <person name="Zhang Z."/>
            <person name="Sun J."/>
            <person name="Gong X."/>
            <person name="Wang C."/>
            <person name="Wang H."/>
        </authorList>
    </citation>
    <scope>NUCLEOTIDE SEQUENCE</scope>
    <source>
        <strain evidence="2">DSA</strain>
    </source>
</reference>
<dbReference type="PANTHER" id="PTHR24220">
    <property type="entry name" value="IMPORT ATP-BINDING PROTEIN"/>
    <property type="match status" value="1"/>
</dbReference>
<evidence type="ECO:0000256" key="1">
    <source>
        <dbReference type="SAM" id="Phobius"/>
    </source>
</evidence>
<evidence type="ECO:0000313" key="2">
    <source>
        <dbReference type="EMBL" id="MDO7786375.1"/>
    </source>
</evidence>
<proteinExistence type="predicted"/>
<dbReference type="PANTHER" id="PTHR24220:SF86">
    <property type="entry name" value="ABC TRANSPORTER ABCH.1"/>
    <property type="match status" value="1"/>
</dbReference>
<reference evidence="2" key="2">
    <citation type="submission" date="2023-03" db="EMBL/GenBank/DDBJ databases">
        <authorList>
            <person name="Zhang Z."/>
        </authorList>
    </citation>
    <scope>NUCLEOTIDE SEQUENCE</scope>
    <source>
        <strain evidence="2">DSA</strain>
    </source>
</reference>
<dbReference type="EMBL" id="JARPTC010000004">
    <property type="protein sequence ID" value="MDO7786375.1"/>
    <property type="molecule type" value="Genomic_DNA"/>
</dbReference>
<dbReference type="SUPFAM" id="SSF52540">
    <property type="entry name" value="P-loop containing nucleoside triphosphate hydrolases"/>
    <property type="match status" value="1"/>
</dbReference>
<evidence type="ECO:0000313" key="3">
    <source>
        <dbReference type="Proteomes" id="UP001172911"/>
    </source>
</evidence>
<organism evidence="2 3">
    <name type="scientific">Desulforamulus aquiferis</name>
    <dbReference type="NCBI Taxonomy" id="1397668"/>
    <lineage>
        <taxon>Bacteria</taxon>
        <taxon>Bacillati</taxon>
        <taxon>Bacillota</taxon>
        <taxon>Clostridia</taxon>
        <taxon>Eubacteriales</taxon>
        <taxon>Peptococcaceae</taxon>
        <taxon>Desulforamulus</taxon>
    </lineage>
</organism>
<keyword evidence="1" id="KW-1133">Transmembrane helix</keyword>
<feature type="transmembrane region" description="Helical" evidence="1">
    <location>
        <begin position="12"/>
        <end position="32"/>
    </location>
</feature>
<dbReference type="GO" id="GO:0022857">
    <property type="term" value="F:transmembrane transporter activity"/>
    <property type="evidence" value="ECO:0007669"/>
    <property type="project" value="TreeGrafter"/>
</dbReference>
<dbReference type="GO" id="GO:0005886">
    <property type="term" value="C:plasma membrane"/>
    <property type="evidence" value="ECO:0007669"/>
    <property type="project" value="TreeGrafter"/>
</dbReference>
<keyword evidence="3" id="KW-1185">Reference proteome</keyword>
<dbReference type="Proteomes" id="UP001172911">
    <property type="component" value="Unassembled WGS sequence"/>
</dbReference>
<protein>
    <recommendedName>
        <fullName evidence="4">ABC transporter domain-containing protein</fullName>
    </recommendedName>
</protein>
<name>A0AAW7ZC55_9FIRM</name>